<proteinExistence type="predicted"/>
<dbReference type="Pfam" id="PF00094">
    <property type="entry name" value="VWD"/>
    <property type="match status" value="1"/>
</dbReference>
<keyword evidence="4" id="KW-1185">Reference proteome</keyword>
<feature type="region of interest" description="Disordered" evidence="1">
    <location>
        <begin position="681"/>
        <end position="728"/>
    </location>
</feature>
<sequence>MFFEDFDDEWDGAWGEISNDGSNINFLHILNDGKSHKVEKTFNVPTDSLLVTIEFLFYEVGRHEKSEGACVNVTVGNTAVNLDTFGADDELEVFSSDTIDGISWELSSISDSGNLGLAGSRGADQMHKVKLAISPKHFEEGTIDFGLEVQMNADNSDESTGLDDFRVVAFAQSCDTLHTPKALPMTQDPLPAVCGGRVATAWGDPHMTTFDGIRYNCQGEGEFTLMKTLDTNAQGQPKFEVQGRFMSFDKRRITVTRGLAIRDEGIPTIQLNVPSRYDRQCPIEMFVGKHKRNLSDGTGLEDVVVKSSGKKLVVYYPKTGLQFVVKMTSSTKYGCYFSVKACLPDDYRPNEIVGLLGSNDDNPTNEFMKSDGSAYEVANPNKDAGNYEYCTKEWCVRDERKSLFVYGEGESFSKINRCDLPYEGSVERCMANPPTWLLDICSECDKRCFYEGCAGGAEEAKMALDVEFDLNDEKGCGQVIIDEDFEENDVSRWGIIDTAPRSGSLFLGRFHKDSPPVRKEIDMPGWASYATVEFLLYEIGDWRTQSRRNNRFYVKIGDNKFHMDTFKDGENLVEAGSIKSGFKSGIHWKRHVLSVDTSIGYSIQNKDQIHKIVIQVPACYFQNGKLPIEFSVTMSAGESSISAGVDDLRITANPRKCSDMNGADSLKQKLQLEAFMKRAEAEEKQAQAEKKRAQAEQKKTLDQQRSVRGKASTENEAEEHTVSSDEGSSPVDCRVAFGYHSRGLSQSFKDLGFAEGPLAWGWANGPFASSNYAYSFELYAEGTSISVGTMTVGYDGSQAVVTVDAGERLWLKGVQAHIGDSRLPLKEDGSETIDPEDYPISNHKMALSRSFEVTDFEGGQIYVVAEVTVCGVFSSGDGSEGANGAGLDGLISSVRNFFGNLM</sequence>
<evidence type="ECO:0000259" key="2">
    <source>
        <dbReference type="PROSITE" id="PS51233"/>
    </source>
</evidence>
<dbReference type="Proteomes" id="UP001153069">
    <property type="component" value="Unassembled WGS sequence"/>
</dbReference>
<dbReference type="PROSITE" id="PS51233">
    <property type="entry name" value="VWFD"/>
    <property type="match status" value="1"/>
</dbReference>
<dbReference type="PANTHER" id="PTHR13802:SF52">
    <property type="entry name" value="MUCIN-4"/>
    <property type="match status" value="1"/>
</dbReference>
<dbReference type="OrthoDB" id="6051552at2759"/>
<protein>
    <submittedName>
        <fullName evidence="3">Sushi domain containing 2</fullName>
    </submittedName>
</protein>
<evidence type="ECO:0000313" key="3">
    <source>
        <dbReference type="EMBL" id="CAB9512907.1"/>
    </source>
</evidence>
<feature type="compositionally biased region" description="Basic and acidic residues" evidence="1">
    <location>
        <begin position="681"/>
        <end position="702"/>
    </location>
</feature>
<dbReference type="InterPro" id="IPR051495">
    <property type="entry name" value="Epithelial_Barrier/Signaling"/>
</dbReference>
<evidence type="ECO:0000313" key="4">
    <source>
        <dbReference type="Proteomes" id="UP001153069"/>
    </source>
</evidence>
<name>A0A9N8HHG2_9STRA</name>
<dbReference type="EMBL" id="CAICTM010000560">
    <property type="protein sequence ID" value="CAB9512907.1"/>
    <property type="molecule type" value="Genomic_DNA"/>
</dbReference>
<dbReference type="SMART" id="SM00216">
    <property type="entry name" value="VWD"/>
    <property type="match status" value="1"/>
</dbReference>
<comment type="caution">
    <text evidence="3">The sequence shown here is derived from an EMBL/GenBank/DDBJ whole genome shotgun (WGS) entry which is preliminary data.</text>
</comment>
<organism evidence="3 4">
    <name type="scientific">Seminavis robusta</name>
    <dbReference type="NCBI Taxonomy" id="568900"/>
    <lineage>
        <taxon>Eukaryota</taxon>
        <taxon>Sar</taxon>
        <taxon>Stramenopiles</taxon>
        <taxon>Ochrophyta</taxon>
        <taxon>Bacillariophyta</taxon>
        <taxon>Bacillariophyceae</taxon>
        <taxon>Bacillariophycidae</taxon>
        <taxon>Naviculales</taxon>
        <taxon>Naviculaceae</taxon>
        <taxon>Seminavis</taxon>
    </lineage>
</organism>
<dbReference type="PANTHER" id="PTHR13802">
    <property type="entry name" value="MUCIN 4-RELATED"/>
    <property type="match status" value="1"/>
</dbReference>
<accession>A0A9N8HHG2</accession>
<feature type="domain" description="VWFD" evidence="2">
    <location>
        <begin position="197"/>
        <end position="396"/>
    </location>
</feature>
<evidence type="ECO:0000256" key="1">
    <source>
        <dbReference type="SAM" id="MobiDB-lite"/>
    </source>
</evidence>
<dbReference type="InterPro" id="IPR001846">
    <property type="entry name" value="VWF_type-D"/>
</dbReference>
<reference evidence="3" key="1">
    <citation type="submission" date="2020-06" db="EMBL/GenBank/DDBJ databases">
        <authorList>
            <consortium name="Plant Systems Biology data submission"/>
        </authorList>
    </citation>
    <scope>NUCLEOTIDE SEQUENCE</scope>
    <source>
        <strain evidence="3">D6</strain>
    </source>
</reference>
<dbReference type="AlphaFoldDB" id="A0A9N8HHG2"/>
<gene>
    <name evidence="3" type="ORF">SEMRO_561_G166790.1</name>
</gene>